<accession>A0ABR3J628</accession>
<dbReference type="EMBL" id="JASNQZ010000011">
    <property type="protein sequence ID" value="KAL0950963.1"/>
    <property type="molecule type" value="Genomic_DNA"/>
</dbReference>
<evidence type="ECO:0000313" key="2">
    <source>
        <dbReference type="Proteomes" id="UP001556367"/>
    </source>
</evidence>
<dbReference type="Proteomes" id="UP001556367">
    <property type="component" value="Unassembled WGS sequence"/>
</dbReference>
<organism evidence="1 2">
    <name type="scientific">Hohenbuehelia grisea</name>
    <dbReference type="NCBI Taxonomy" id="104357"/>
    <lineage>
        <taxon>Eukaryota</taxon>
        <taxon>Fungi</taxon>
        <taxon>Dikarya</taxon>
        <taxon>Basidiomycota</taxon>
        <taxon>Agaricomycotina</taxon>
        <taxon>Agaricomycetes</taxon>
        <taxon>Agaricomycetidae</taxon>
        <taxon>Agaricales</taxon>
        <taxon>Pleurotineae</taxon>
        <taxon>Pleurotaceae</taxon>
        <taxon>Hohenbuehelia</taxon>
    </lineage>
</organism>
<reference evidence="2" key="1">
    <citation type="submission" date="2024-06" db="EMBL/GenBank/DDBJ databases">
        <title>Multi-omics analyses provide insights into the biosynthesis of the anticancer antibiotic pleurotin in Hohenbuehelia grisea.</title>
        <authorList>
            <person name="Weaver J.A."/>
            <person name="Alberti F."/>
        </authorList>
    </citation>
    <scope>NUCLEOTIDE SEQUENCE [LARGE SCALE GENOMIC DNA]</scope>
    <source>
        <strain evidence="2">T-177</strain>
    </source>
</reference>
<evidence type="ECO:0008006" key="3">
    <source>
        <dbReference type="Google" id="ProtNLM"/>
    </source>
</evidence>
<evidence type="ECO:0000313" key="1">
    <source>
        <dbReference type="EMBL" id="KAL0950963.1"/>
    </source>
</evidence>
<comment type="caution">
    <text evidence="1">The sequence shown here is derived from an EMBL/GenBank/DDBJ whole genome shotgun (WGS) entry which is preliminary data.</text>
</comment>
<gene>
    <name evidence="1" type="ORF">HGRIS_007714</name>
</gene>
<protein>
    <recommendedName>
        <fullName evidence="3">F-box domain-containing protein</fullName>
    </recommendedName>
</protein>
<sequence length="313" mass="36442">MGEYWFLVNVDKRKRSSSFSNLSTFFFMSLGYKDSITSTLTRYRLRFTKRMRRDFPNKPLKMSTLGNLSKLPMELVRMIFDEIDDIQDLICLILTSHTLFCLGLNRLHQLADLLSATHSWRGDRIVLYGDWSTDDDAPKGLLTEDDLKFLEERGIGWGSIKDRENGYEEENSASEPGLGKYLASRDRDIDMWDQADSADVRRYFHIIDSNNFYAEKPVLLNLSKKLYVVSEAFEKATGRFGLGNALQTRICWTTVYPDSRDPPVCRGAWAGDRFILEDQAYVDRLVNDGEEWTDVTEEIAKELMTYWENREEY</sequence>
<name>A0ABR3J628_9AGAR</name>
<keyword evidence="2" id="KW-1185">Reference proteome</keyword>
<proteinExistence type="predicted"/>